<name>A0A835NAV1_9ROSI</name>
<dbReference type="OrthoDB" id="751422at2759"/>
<evidence type="ECO:0000256" key="1">
    <source>
        <dbReference type="SAM" id="Coils"/>
    </source>
</evidence>
<accession>A0A835NAV1</accession>
<keyword evidence="1" id="KW-0175">Coiled coil</keyword>
<dbReference type="AlphaFoldDB" id="A0A835NAV1"/>
<dbReference type="Proteomes" id="UP000657918">
    <property type="component" value="Unassembled WGS sequence"/>
</dbReference>
<protein>
    <submittedName>
        <fullName evidence="3">Uncharacterized protein</fullName>
    </submittedName>
</protein>
<evidence type="ECO:0000256" key="2">
    <source>
        <dbReference type="SAM" id="MobiDB-lite"/>
    </source>
</evidence>
<dbReference type="PANTHER" id="PTHR47747:SF3">
    <property type="entry name" value="OS03G0853600 PROTEIN"/>
    <property type="match status" value="1"/>
</dbReference>
<sequence length="493" mass="56828">MEKASQLNLFCMAESFHTGRWGWLSCLHLAFIFSSVEMKRKLIAPVRVILPPNSISLIPKLQTQIRDLSIRLLQAEEQLRQMKSRRKEDSKANARVVEIFASHRNAWQAEEKRLLQQIDFASEEVASLRAKVEDFEREREEWQGKIQDLEREVGEREEMIGFMSRNAVAGGSEFVGGEEESGRWGSGECYGGEEEQEEENGNFVYGQQYYQHLLHQQQQQQQQGSDGGFSSDLLASASKFWSETASTLWQSQTSSFDMEIHPCIFFKEKEEKKLNGYESLGYGEVTLQLMMIPDVQFDSHESLYHMKHFVARRESPWKVDSDSTGVSSKLKLLEEELLNLEKVGKTDISKVPSLMRKQAGRYQALAGKIDDLCRRMQASDPCEPTLGPEFRTRRQTEFLLEAFRLKERASKTGQKLVALQNEIGKSYSRDEVGNQAKLTMRRSFEAIRNNLKEVQRNLEIWLARIIGDLKGILARDGASCQREYYISRYPFVQ</sequence>
<keyword evidence="4" id="KW-1185">Reference proteome</keyword>
<dbReference type="PANTHER" id="PTHR47747">
    <property type="entry name" value="RIBONUCLEASE P PROTEIN SUBUNIT P38-LIKE PROTEIN"/>
    <property type="match status" value="1"/>
</dbReference>
<comment type="caution">
    <text evidence="3">The sequence shown here is derived from an EMBL/GenBank/DDBJ whole genome shotgun (WGS) entry which is preliminary data.</text>
</comment>
<feature type="region of interest" description="Disordered" evidence="2">
    <location>
        <begin position="172"/>
        <end position="198"/>
    </location>
</feature>
<feature type="coiled-coil region" evidence="1">
    <location>
        <begin position="58"/>
        <end position="159"/>
    </location>
</feature>
<evidence type="ECO:0000313" key="3">
    <source>
        <dbReference type="EMBL" id="KAF9689561.1"/>
    </source>
</evidence>
<proteinExistence type="predicted"/>
<dbReference type="EMBL" id="JADGMS010000001">
    <property type="protein sequence ID" value="KAF9689561.1"/>
    <property type="molecule type" value="Genomic_DNA"/>
</dbReference>
<evidence type="ECO:0000313" key="4">
    <source>
        <dbReference type="Proteomes" id="UP000657918"/>
    </source>
</evidence>
<reference evidence="3 4" key="1">
    <citation type="submission" date="2020-10" db="EMBL/GenBank/DDBJ databases">
        <title>Plant Genome Project.</title>
        <authorList>
            <person name="Zhang R.-G."/>
        </authorList>
    </citation>
    <scope>NUCLEOTIDE SEQUENCE [LARGE SCALE GENOMIC DNA]</scope>
    <source>
        <strain evidence="3">FAFU-HL-1</strain>
        <tissue evidence="3">Leaf</tissue>
    </source>
</reference>
<gene>
    <name evidence="3" type="ORF">SADUNF_Sadunf01G0105000</name>
</gene>
<organism evidence="3 4">
    <name type="scientific">Salix dunnii</name>
    <dbReference type="NCBI Taxonomy" id="1413687"/>
    <lineage>
        <taxon>Eukaryota</taxon>
        <taxon>Viridiplantae</taxon>
        <taxon>Streptophyta</taxon>
        <taxon>Embryophyta</taxon>
        <taxon>Tracheophyta</taxon>
        <taxon>Spermatophyta</taxon>
        <taxon>Magnoliopsida</taxon>
        <taxon>eudicotyledons</taxon>
        <taxon>Gunneridae</taxon>
        <taxon>Pentapetalae</taxon>
        <taxon>rosids</taxon>
        <taxon>fabids</taxon>
        <taxon>Malpighiales</taxon>
        <taxon>Salicaceae</taxon>
        <taxon>Saliceae</taxon>
        <taxon>Salix</taxon>
    </lineage>
</organism>